<proteinExistence type="predicted"/>
<evidence type="ECO:0000313" key="2">
    <source>
        <dbReference type="Proteomes" id="UP000007058"/>
    </source>
</evidence>
<dbReference type="KEGG" id="mag:amb1231"/>
<accession>Q2W7Z0</accession>
<keyword evidence="2" id="KW-1185">Reference proteome</keyword>
<dbReference type="STRING" id="342108.amb1231"/>
<gene>
    <name evidence="1" type="ordered locus">amb1231</name>
</gene>
<name>Q2W7Z0_PARM1</name>
<dbReference type="AlphaFoldDB" id="Q2W7Z0"/>
<dbReference type="HOGENOM" id="CLU_1072823_0_0_5"/>
<protein>
    <submittedName>
        <fullName evidence="1">Uncharacterized protein</fullName>
    </submittedName>
</protein>
<sequence>MTTLLRQERESVHCRVGARYALVMSARRPPPQDQPEAEPQCCQGVGATMVGHFATRLEVEAAKAGGSLTASQIRALARRFVESEQTRFKAYYQRAWNDCTQSRAAQQWEGAREQPFERILMRRFAHLFPPRSGDEGGEGILSRRMIPGFHMAMDKMIGPTQFEQCRRRSTAILDRHPGGGGGHDWRAIHADPEAARLIDDVLMVVVHAFADFKKRRVWFMTLVNSHLTPAQVGARDEHWQLNESAFAALMRALFADLGALAHADPAQVRARWSDADHEALCRFILHLERPMT</sequence>
<reference evidence="1 2" key="1">
    <citation type="journal article" date="2005" name="DNA Res.">
        <title>Complete genome sequence of the facultative anaerobic magnetotactic bacterium Magnetospirillum sp. strain AMB-1.</title>
        <authorList>
            <person name="Matsunaga T."/>
            <person name="Okamura Y."/>
            <person name="Fukuda Y."/>
            <person name="Wahyudi A.T."/>
            <person name="Murase Y."/>
            <person name="Takeyama H."/>
        </authorList>
    </citation>
    <scope>NUCLEOTIDE SEQUENCE [LARGE SCALE GENOMIC DNA]</scope>
    <source>
        <strain evidence="2">ATCC 700264 / AMB-1</strain>
    </source>
</reference>
<dbReference type="EMBL" id="AP007255">
    <property type="protein sequence ID" value="BAE50035.1"/>
    <property type="molecule type" value="Genomic_DNA"/>
</dbReference>
<dbReference type="Proteomes" id="UP000007058">
    <property type="component" value="Chromosome"/>
</dbReference>
<evidence type="ECO:0000313" key="1">
    <source>
        <dbReference type="EMBL" id="BAE50035.1"/>
    </source>
</evidence>
<organism evidence="1 2">
    <name type="scientific">Paramagnetospirillum magneticum (strain ATCC 700264 / AMB-1)</name>
    <name type="common">Magnetospirillum magneticum</name>
    <dbReference type="NCBI Taxonomy" id="342108"/>
    <lineage>
        <taxon>Bacteria</taxon>
        <taxon>Pseudomonadati</taxon>
        <taxon>Pseudomonadota</taxon>
        <taxon>Alphaproteobacteria</taxon>
        <taxon>Rhodospirillales</taxon>
        <taxon>Magnetospirillaceae</taxon>
        <taxon>Paramagnetospirillum</taxon>
    </lineage>
</organism>